<evidence type="ECO:0000313" key="2">
    <source>
        <dbReference type="EMBL" id="KAA6438934.1"/>
    </source>
</evidence>
<dbReference type="EMBL" id="VBSN01000040">
    <property type="protein sequence ID" value="KAA6438934.1"/>
    <property type="molecule type" value="Genomic_DNA"/>
</dbReference>
<dbReference type="AlphaFoldDB" id="A0A5M8QVV4"/>
<reference evidence="2 3" key="1">
    <citation type="submission" date="2019-05" db="EMBL/GenBank/DDBJ databases">
        <authorList>
            <person name="Qu J.-H."/>
        </authorList>
    </citation>
    <scope>NUCLEOTIDE SEQUENCE [LARGE SCALE GENOMIC DNA]</scope>
    <source>
        <strain evidence="2 3">NS28</strain>
    </source>
</reference>
<accession>A0A5M8QVV4</accession>
<dbReference type="InterPro" id="IPR037682">
    <property type="entry name" value="TonB_C"/>
</dbReference>
<evidence type="ECO:0000259" key="1">
    <source>
        <dbReference type="PROSITE" id="PS52015"/>
    </source>
</evidence>
<dbReference type="OrthoDB" id="961964at2"/>
<feature type="domain" description="TonB C-terminal" evidence="1">
    <location>
        <begin position="25"/>
        <end position="111"/>
    </location>
</feature>
<dbReference type="RefSeq" id="WP_139012830.1">
    <property type="nucleotide sequence ID" value="NZ_VBSN01000040.1"/>
</dbReference>
<keyword evidence="3" id="KW-1185">Reference proteome</keyword>
<proteinExistence type="predicted"/>
<dbReference type="PROSITE" id="PS52015">
    <property type="entry name" value="TONB_CTD"/>
    <property type="match status" value="1"/>
</dbReference>
<comment type="caution">
    <text evidence="2">The sequence shown here is derived from an EMBL/GenBank/DDBJ whole genome shotgun (WGS) entry which is preliminary data.</text>
</comment>
<dbReference type="GO" id="GO:0055085">
    <property type="term" value="P:transmembrane transport"/>
    <property type="evidence" value="ECO:0007669"/>
    <property type="project" value="InterPro"/>
</dbReference>
<dbReference type="Proteomes" id="UP000323994">
    <property type="component" value="Unassembled WGS sequence"/>
</dbReference>
<protein>
    <recommendedName>
        <fullName evidence="1">TonB C-terminal domain-containing protein</fullName>
    </recommendedName>
</protein>
<sequence>MKAIIFCTAVLSLYWGNPDLKGYTNSSHEITRQLTAMLQYPQVLYNQEQNSIVVIQFHLGESSTIGRVKVFSENQDLNYDLIRQLTGKKLQLSSDDPYEKYTIKLRFKIEK</sequence>
<name>A0A5M8QVV4_9BACT</name>
<gene>
    <name evidence="2" type="ORF">FEM33_14960</name>
</gene>
<organism evidence="2 3">
    <name type="scientific">Dyadobacter flavalbus</name>
    <dbReference type="NCBI Taxonomy" id="2579942"/>
    <lineage>
        <taxon>Bacteria</taxon>
        <taxon>Pseudomonadati</taxon>
        <taxon>Bacteroidota</taxon>
        <taxon>Cytophagia</taxon>
        <taxon>Cytophagales</taxon>
        <taxon>Spirosomataceae</taxon>
        <taxon>Dyadobacter</taxon>
    </lineage>
</organism>
<evidence type="ECO:0000313" key="3">
    <source>
        <dbReference type="Proteomes" id="UP000323994"/>
    </source>
</evidence>